<reference evidence="1 2" key="1">
    <citation type="submission" date="2022-12" db="EMBL/GenBank/DDBJ databases">
        <authorList>
            <person name="Muema E."/>
        </authorList>
    </citation>
    <scope>NUCLEOTIDE SEQUENCE [LARGE SCALE GENOMIC DNA]</scope>
    <source>
        <strain evidence="2">1326</strain>
    </source>
</reference>
<accession>A0ABU8L4C9</accession>
<name>A0ABU8L4C9_9HYPH</name>
<organism evidence="1 2">
    <name type="scientific">Mesorhizobium salmacidum</name>
    <dbReference type="NCBI Taxonomy" id="3015171"/>
    <lineage>
        <taxon>Bacteria</taxon>
        <taxon>Pseudomonadati</taxon>
        <taxon>Pseudomonadota</taxon>
        <taxon>Alphaproteobacteria</taxon>
        <taxon>Hyphomicrobiales</taxon>
        <taxon>Phyllobacteriaceae</taxon>
        <taxon>Mesorhizobium</taxon>
    </lineage>
</organism>
<evidence type="ECO:0008006" key="3">
    <source>
        <dbReference type="Google" id="ProtNLM"/>
    </source>
</evidence>
<evidence type="ECO:0000313" key="1">
    <source>
        <dbReference type="EMBL" id="MEI9412008.1"/>
    </source>
</evidence>
<sequence length="107" mass="11973">MRKRHYNKELWSAPLEQLGGYAADAGADGFGIYLVFWFGIEFPVPGRSDRDAVPSTAEALETMLRNDIPAGLQDKLAIVVLDVSRPTKMVTGKIRRPQKRSKKQDGR</sequence>
<gene>
    <name evidence="1" type="ORF">O7A60_25045</name>
</gene>
<dbReference type="EMBL" id="JAPYKS010000021">
    <property type="protein sequence ID" value="MEI9412008.1"/>
    <property type="molecule type" value="Genomic_DNA"/>
</dbReference>
<keyword evidence="2" id="KW-1185">Reference proteome</keyword>
<dbReference type="RefSeq" id="WP_337108448.1">
    <property type="nucleotide sequence ID" value="NZ_JAPYKS010000021.1"/>
</dbReference>
<evidence type="ECO:0000313" key="2">
    <source>
        <dbReference type="Proteomes" id="UP001387293"/>
    </source>
</evidence>
<protein>
    <recommendedName>
        <fullName evidence="3">AMP-binding enzyme C-terminal domain-containing protein</fullName>
    </recommendedName>
</protein>
<dbReference type="Proteomes" id="UP001387293">
    <property type="component" value="Unassembled WGS sequence"/>
</dbReference>
<comment type="caution">
    <text evidence="1">The sequence shown here is derived from an EMBL/GenBank/DDBJ whole genome shotgun (WGS) entry which is preliminary data.</text>
</comment>
<proteinExistence type="predicted"/>